<evidence type="ECO:0000256" key="7">
    <source>
        <dbReference type="ARBA" id="ARBA00023242"/>
    </source>
</evidence>
<dbReference type="InterPro" id="IPR036955">
    <property type="entry name" value="AP2/ERF_dom_sf"/>
</dbReference>
<dbReference type="GO" id="GO:0005634">
    <property type="term" value="C:nucleus"/>
    <property type="evidence" value="ECO:0007669"/>
    <property type="project" value="UniProtKB-SubCell"/>
</dbReference>
<keyword evidence="7" id="KW-0539">Nucleus</keyword>
<keyword evidence="3" id="KW-0805">Transcription regulation</keyword>
<evidence type="ECO:0000256" key="2">
    <source>
        <dbReference type="ARBA" id="ARBA00022745"/>
    </source>
</evidence>
<dbReference type="FunFam" id="3.30.730.10:FF:000001">
    <property type="entry name" value="Ethylene-responsive transcription factor 2"/>
    <property type="match status" value="1"/>
</dbReference>
<dbReference type="PRINTS" id="PR00367">
    <property type="entry name" value="ETHRSPELEMNT"/>
</dbReference>
<sequence length="171" mass="19277">MSNMTTLEEESSILEFIRQFLLGDFTSLDDPNLSFLQPMESEFPVIKSEPDSPTFCEIIKPEPLDITCLGSSNWTESPQKSSEGVRRRPWGKYAAEIRDPARKGSRVWLGTFDSDVDAAKAYDSAAFRMRGRKAILNFPLEAGADSPPAKNSRKRRREKTLDLQESTISII</sequence>
<dbReference type="GO" id="GO:0006950">
    <property type="term" value="P:response to stress"/>
    <property type="evidence" value="ECO:0007669"/>
    <property type="project" value="UniProtKB-ARBA"/>
</dbReference>
<evidence type="ECO:0000259" key="10">
    <source>
        <dbReference type="PROSITE" id="PS51032"/>
    </source>
</evidence>
<dbReference type="EMBL" id="KK786169">
    <property type="protein sequence ID" value="KDO40008.1"/>
    <property type="molecule type" value="Genomic_DNA"/>
</dbReference>
<evidence type="ECO:0000313" key="11">
    <source>
        <dbReference type="EMBL" id="KDO40008.1"/>
    </source>
</evidence>
<gene>
    <name evidence="11" type="ORF">CISIN_1g030002mg</name>
</gene>
<dbReference type="GO" id="GO:0009873">
    <property type="term" value="P:ethylene-activated signaling pathway"/>
    <property type="evidence" value="ECO:0007669"/>
    <property type="project" value="UniProtKB-KW"/>
</dbReference>
<dbReference type="AlphaFoldDB" id="A0A067DAX3"/>
<feature type="region of interest" description="Disordered" evidence="9">
    <location>
        <begin position="140"/>
        <end position="171"/>
    </location>
</feature>
<dbReference type="Pfam" id="PF00847">
    <property type="entry name" value="AP2"/>
    <property type="match status" value="1"/>
</dbReference>
<dbReference type="InterPro" id="IPR044808">
    <property type="entry name" value="ERF_plant"/>
</dbReference>
<dbReference type="CDD" id="cd00018">
    <property type="entry name" value="AP2"/>
    <property type="match status" value="1"/>
</dbReference>
<proteinExistence type="inferred from homology"/>
<evidence type="ECO:0000256" key="8">
    <source>
        <dbReference type="ARBA" id="ARBA00024343"/>
    </source>
</evidence>
<dbReference type="SUPFAM" id="SSF54171">
    <property type="entry name" value="DNA-binding domain"/>
    <property type="match status" value="1"/>
</dbReference>
<keyword evidence="4" id="KW-0238">DNA-binding</keyword>
<dbReference type="InterPro" id="IPR016177">
    <property type="entry name" value="DNA-bd_dom_sf"/>
</dbReference>
<dbReference type="Proteomes" id="UP000027120">
    <property type="component" value="Unassembled WGS sequence"/>
</dbReference>
<dbReference type="Gene3D" id="3.30.730.10">
    <property type="entry name" value="AP2/ERF domain"/>
    <property type="match status" value="1"/>
</dbReference>
<dbReference type="InterPro" id="IPR001471">
    <property type="entry name" value="AP2/ERF_dom"/>
</dbReference>
<keyword evidence="6" id="KW-0804">Transcription</keyword>
<dbReference type="PROSITE" id="PS51032">
    <property type="entry name" value="AP2_ERF"/>
    <property type="match status" value="1"/>
</dbReference>
<keyword evidence="2" id="KW-0936">Ethylene signaling pathway</keyword>
<comment type="similarity">
    <text evidence="8">Belongs to the AP2/ERF transcription factor family. ERF subfamily.</text>
</comment>
<evidence type="ECO:0000256" key="1">
    <source>
        <dbReference type="ARBA" id="ARBA00004123"/>
    </source>
</evidence>
<accession>A0A067DAX3</accession>
<protein>
    <recommendedName>
        <fullName evidence="10">AP2/ERF domain-containing protein</fullName>
    </recommendedName>
</protein>
<evidence type="ECO:0000256" key="5">
    <source>
        <dbReference type="ARBA" id="ARBA00023159"/>
    </source>
</evidence>
<evidence type="ECO:0000256" key="6">
    <source>
        <dbReference type="ARBA" id="ARBA00023163"/>
    </source>
</evidence>
<dbReference type="PANTHER" id="PTHR31190">
    <property type="entry name" value="DNA-BINDING DOMAIN"/>
    <property type="match status" value="1"/>
</dbReference>
<name>A0A067DAX3_CITSI</name>
<dbReference type="SMART" id="SM00380">
    <property type="entry name" value="AP2"/>
    <property type="match status" value="1"/>
</dbReference>
<dbReference type="GO" id="GO:0000976">
    <property type="term" value="F:transcription cis-regulatory region binding"/>
    <property type="evidence" value="ECO:0007669"/>
    <property type="project" value="UniProtKB-ARBA"/>
</dbReference>
<evidence type="ECO:0000256" key="4">
    <source>
        <dbReference type="ARBA" id="ARBA00023125"/>
    </source>
</evidence>
<dbReference type="SMR" id="A0A067DAX3"/>
<reference evidence="11 12" key="1">
    <citation type="submission" date="2014-04" db="EMBL/GenBank/DDBJ databases">
        <authorList>
            <consortium name="International Citrus Genome Consortium"/>
            <person name="Gmitter F."/>
            <person name="Chen C."/>
            <person name="Farmerie W."/>
            <person name="Harkins T."/>
            <person name="Desany B."/>
            <person name="Mohiuddin M."/>
            <person name="Kodira C."/>
            <person name="Borodovsky M."/>
            <person name="Lomsadze A."/>
            <person name="Burns P."/>
            <person name="Jenkins J."/>
            <person name="Prochnik S."/>
            <person name="Shu S."/>
            <person name="Chapman J."/>
            <person name="Pitluck S."/>
            <person name="Schmutz J."/>
            <person name="Rokhsar D."/>
        </authorList>
    </citation>
    <scope>NUCLEOTIDE SEQUENCE</scope>
</reference>
<comment type="subcellular location">
    <subcellularLocation>
        <location evidence="1">Nucleus</location>
    </subcellularLocation>
</comment>
<organism evidence="11 12">
    <name type="scientific">Citrus sinensis</name>
    <name type="common">Sweet orange</name>
    <name type="synonym">Citrus aurantium var. sinensis</name>
    <dbReference type="NCBI Taxonomy" id="2711"/>
    <lineage>
        <taxon>Eukaryota</taxon>
        <taxon>Viridiplantae</taxon>
        <taxon>Streptophyta</taxon>
        <taxon>Embryophyta</taxon>
        <taxon>Tracheophyta</taxon>
        <taxon>Spermatophyta</taxon>
        <taxon>Magnoliopsida</taxon>
        <taxon>eudicotyledons</taxon>
        <taxon>Gunneridae</taxon>
        <taxon>Pentapetalae</taxon>
        <taxon>rosids</taxon>
        <taxon>malvids</taxon>
        <taxon>Sapindales</taxon>
        <taxon>Rutaceae</taxon>
        <taxon>Aurantioideae</taxon>
        <taxon>Citrus</taxon>
    </lineage>
</organism>
<feature type="domain" description="AP2/ERF" evidence="10">
    <location>
        <begin position="81"/>
        <end position="139"/>
    </location>
</feature>
<evidence type="ECO:0000256" key="3">
    <source>
        <dbReference type="ARBA" id="ARBA00023015"/>
    </source>
</evidence>
<evidence type="ECO:0000256" key="9">
    <source>
        <dbReference type="SAM" id="MobiDB-lite"/>
    </source>
</evidence>
<dbReference type="PANTHER" id="PTHR31190:SF499">
    <property type="entry name" value="ETHYLENE-RESPONSIVE TRANSCRIPTION FACTOR ERF105"/>
    <property type="match status" value="1"/>
</dbReference>
<evidence type="ECO:0000313" key="12">
    <source>
        <dbReference type="Proteomes" id="UP000027120"/>
    </source>
</evidence>
<dbReference type="GO" id="GO:0003700">
    <property type="term" value="F:DNA-binding transcription factor activity"/>
    <property type="evidence" value="ECO:0007669"/>
    <property type="project" value="InterPro"/>
</dbReference>
<keyword evidence="12" id="KW-1185">Reference proteome</keyword>
<keyword evidence="5" id="KW-0010">Activator</keyword>